<dbReference type="AlphaFoldDB" id="A0AAW2VFA2"/>
<organism evidence="1">
    <name type="scientific">Sesamum latifolium</name>
    <dbReference type="NCBI Taxonomy" id="2727402"/>
    <lineage>
        <taxon>Eukaryota</taxon>
        <taxon>Viridiplantae</taxon>
        <taxon>Streptophyta</taxon>
        <taxon>Embryophyta</taxon>
        <taxon>Tracheophyta</taxon>
        <taxon>Spermatophyta</taxon>
        <taxon>Magnoliopsida</taxon>
        <taxon>eudicotyledons</taxon>
        <taxon>Gunneridae</taxon>
        <taxon>Pentapetalae</taxon>
        <taxon>asterids</taxon>
        <taxon>lamiids</taxon>
        <taxon>Lamiales</taxon>
        <taxon>Pedaliaceae</taxon>
        <taxon>Sesamum</taxon>
    </lineage>
</organism>
<evidence type="ECO:0000313" key="1">
    <source>
        <dbReference type="EMBL" id="KAL0428050.1"/>
    </source>
</evidence>
<protein>
    <submittedName>
        <fullName evidence="1">Secreted RxLR effector protein</fullName>
    </submittedName>
</protein>
<dbReference type="EMBL" id="JACGWN010000010">
    <property type="protein sequence ID" value="KAL0428050.1"/>
    <property type="molecule type" value="Genomic_DNA"/>
</dbReference>
<proteinExistence type="predicted"/>
<sequence length="215" mass="24351">MYAQVCTRPDIAFAVGMLGRYQSNPGLDHWRAAKKVMRYLQWTKDYMLMYRRTKNLEVVGYSDSDFVGCVDSRKSTSGYIFIIVSGAVSWRSAKQILIATSTMEAEFVSCFEATSHGVWLKSFISSHRIMDSISRPLRIYSDNSAAAFMAKNNKSGSRSKHIDIKYLAIRERVEEGKVVIEHISTELMLADPLTKGMPLKNFKDHVARMGIGPMM</sequence>
<reference evidence="1" key="1">
    <citation type="submission" date="2020-06" db="EMBL/GenBank/DDBJ databases">
        <authorList>
            <person name="Li T."/>
            <person name="Hu X."/>
            <person name="Zhang T."/>
            <person name="Song X."/>
            <person name="Zhang H."/>
            <person name="Dai N."/>
            <person name="Sheng W."/>
            <person name="Hou X."/>
            <person name="Wei L."/>
        </authorList>
    </citation>
    <scope>NUCLEOTIDE SEQUENCE</scope>
    <source>
        <strain evidence="1">KEN1</strain>
        <tissue evidence="1">Leaf</tissue>
    </source>
</reference>
<dbReference type="PANTHER" id="PTHR11439:SF467">
    <property type="entry name" value="INTEGRASE CATALYTIC DOMAIN-CONTAINING PROTEIN"/>
    <property type="match status" value="1"/>
</dbReference>
<dbReference type="PANTHER" id="PTHR11439">
    <property type="entry name" value="GAG-POL-RELATED RETROTRANSPOSON"/>
    <property type="match status" value="1"/>
</dbReference>
<comment type="caution">
    <text evidence="1">The sequence shown here is derived from an EMBL/GenBank/DDBJ whole genome shotgun (WGS) entry which is preliminary data.</text>
</comment>
<dbReference type="CDD" id="cd09272">
    <property type="entry name" value="RNase_HI_RT_Ty1"/>
    <property type="match status" value="1"/>
</dbReference>
<gene>
    <name evidence="1" type="ORF">Slati_2979800</name>
</gene>
<reference evidence="1" key="2">
    <citation type="journal article" date="2024" name="Plant">
        <title>Genomic evolution and insights into agronomic trait innovations of Sesamum species.</title>
        <authorList>
            <person name="Miao H."/>
            <person name="Wang L."/>
            <person name="Qu L."/>
            <person name="Liu H."/>
            <person name="Sun Y."/>
            <person name="Le M."/>
            <person name="Wang Q."/>
            <person name="Wei S."/>
            <person name="Zheng Y."/>
            <person name="Lin W."/>
            <person name="Duan Y."/>
            <person name="Cao H."/>
            <person name="Xiong S."/>
            <person name="Wang X."/>
            <person name="Wei L."/>
            <person name="Li C."/>
            <person name="Ma Q."/>
            <person name="Ju M."/>
            <person name="Zhao R."/>
            <person name="Li G."/>
            <person name="Mu C."/>
            <person name="Tian Q."/>
            <person name="Mei H."/>
            <person name="Zhang T."/>
            <person name="Gao T."/>
            <person name="Zhang H."/>
        </authorList>
    </citation>
    <scope>NUCLEOTIDE SEQUENCE</scope>
    <source>
        <strain evidence="1">KEN1</strain>
    </source>
</reference>
<accession>A0AAW2VFA2</accession>
<name>A0AAW2VFA2_9LAMI</name>